<accession>A0AAP0ED29</accession>
<dbReference type="PANTHER" id="PTHR31168:SF19">
    <property type="entry name" value="OS01G0683700 PROTEIN"/>
    <property type="match status" value="1"/>
</dbReference>
<feature type="transmembrane region" description="Helical" evidence="1">
    <location>
        <begin position="119"/>
        <end position="139"/>
    </location>
</feature>
<reference evidence="2 3" key="1">
    <citation type="submission" date="2024-01" db="EMBL/GenBank/DDBJ databases">
        <title>Genome assemblies of Stephania.</title>
        <authorList>
            <person name="Yang L."/>
        </authorList>
    </citation>
    <scope>NUCLEOTIDE SEQUENCE [LARGE SCALE GENOMIC DNA]</scope>
    <source>
        <strain evidence="2">QJT</strain>
        <tissue evidence="2">Leaf</tissue>
    </source>
</reference>
<evidence type="ECO:0000313" key="2">
    <source>
        <dbReference type="EMBL" id="KAK9091075.1"/>
    </source>
</evidence>
<dbReference type="Proteomes" id="UP001417504">
    <property type="component" value="Unassembled WGS sequence"/>
</dbReference>
<keyword evidence="1" id="KW-0812">Transmembrane</keyword>
<feature type="transmembrane region" description="Helical" evidence="1">
    <location>
        <begin position="7"/>
        <end position="27"/>
    </location>
</feature>
<organism evidence="2 3">
    <name type="scientific">Stephania japonica</name>
    <dbReference type="NCBI Taxonomy" id="461633"/>
    <lineage>
        <taxon>Eukaryota</taxon>
        <taxon>Viridiplantae</taxon>
        <taxon>Streptophyta</taxon>
        <taxon>Embryophyta</taxon>
        <taxon>Tracheophyta</taxon>
        <taxon>Spermatophyta</taxon>
        <taxon>Magnoliopsida</taxon>
        <taxon>Ranunculales</taxon>
        <taxon>Menispermaceae</taxon>
        <taxon>Menispermoideae</taxon>
        <taxon>Cissampelideae</taxon>
        <taxon>Stephania</taxon>
    </lineage>
</organism>
<proteinExistence type="predicted"/>
<protein>
    <submittedName>
        <fullName evidence="2">Uncharacterized protein</fullName>
    </submittedName>
</protein>
<keyword evidence="3" id="KW-1185">Reference proteome</keyword>
<evidence type="ECO:0000256" key="1">
    <source>
        <dbReference type="SAM" id="Phobius"/>
    </source>
</evidence>
<gene>
    <name evidence="2" type="ORF">Sjap_024252</name>
</gene>
<name>A0AAP0ED29_9MAGN</name>
<evidence type="ECO:0000313" key="3">
    <source>
        <dbReference type="Proteomes" id="UP001417504"/>
    </source>
</evidence>
<dbReference type="PANTHER" id="PTHR31168">
    <property type="entry name" value="OS02G0292800 PROTEIN"/>
    <property type="match status" value="1"/>
</dbReference>
<dbReference type="AlphaFoldDB" id="A0AAP0ED29"/>
<dbReference type="Pfam" id="PF04654">
    <property type="entry name" value="DUF599"/>
    <property type="match status" value="1"/>
</dbReference>
<keyword evidence="1" id="KW-1133">Transmembrane helix</keyword>
<comment type="caution">
    <text evidence="2">The sequence shown here is derived from an EMBL/GenBank/DDBJ whole genome shotgun (WGS) entry which is preliminary data.</text>
</comment>
<keyword evidence="1" id="KW-0472">Membrane</keyword>
<feature type="transmembrane region" description="Helical" evidence="1">
    <location>
        <begin position="71"/>
        <end position="92"/>
    </location>
</feature>
<dbReference type="EMBL" id="JBBNAE010000010">
    <property type="protein sequence ID" value="KAK9091075.1"/>
    <property type="molecule type" value="Genomic_DNA"/>
</dbReference>
<dbReference type="InterPro" id="IPR006747">
    <property type="entry name" value="DUF599"/>
</dbReference>
<sequence length="174" mass="19519">MEERKLDIVLVPMGLGLMLMYHMWLLITVLRTPNRTVIGFNALVRERWVYSMMSDPLKNGTLVVQTLRNNLMAFSSLAATSITLSSIIGVFVSTTTNSKSSSEIVYGSKNPIINSIKHFSILLCFLFAFLCNIQAIRYYSHVSFLMTLPAMADHDYIDDDSQCAKTSFAMSRGA</sequence>